<feature type="non-terminal residue" evidence="6">
    <location>
        <position position="1"/>
    </location>
</feature>
<comment type="caution">
    <text evidence="6">The sequence shown here is derived from an EMBL/GenBank/DDBJ whole genome shotgun (WGS) entry which is preliminary data.</text>
</comment>
<evidence type="ECO:0000256" key="1">
    <source>
        <dbReference type="ARBA" id="ARBA00010838"/>
    </source>
</evidence>
<dbReference type="SUPFAM" id="SSF51445">
    <property type="entry name" value="(Trans)glycosidases"/>
    <property type="match status" value="1"/>
</dbReference>
<feature type="compositionally biased region" description="Low complexity" evidence="4">
    <location>
        <begin position="977"/>
        <end position="993"/>
    </location>
</feature>
<organism evidence="6 7">
    <name type="scientific">Symbiodinium necroappetens</name>
    <dbReference type="NCBI Taxonomy" id="1628268"/>
    <lineage>
        <taxon>Eukaryota</taxon>
        <taxon>Sar</taxon>
        <taxon>Alveolata</taxon>
        <taxon>Dinophyceae</taxon>
        <taxon>Suessiales</taxon>
        <taxon>Symbiodiniaceae</taxon>
        <taxon>Symbiodinium</taxon>
    </lineage>
</organism>
<dbReference type="SUPFAM" id="SSF52540">
    <property type="entry name" value="P-loop containing nucleoside triphosphate hydrolases"/>
    <property type="match status" value="2"/>
</dbReference>
<keyword evidence="2" id="KW-0378">Hydrolase</keyword>
<feature type="region of interest" description="Disordered" evidence="4">
    <location>
        <begin position="975"/>
        <end position="995"/>
    </location>
</feature>
<dbReference type="OrthoDB" id="420700at2759"/>
<dbReference type="CDD" id="cd03112">
    <property type="entry name" value="CobW-like"/>
    <property type="match status" value="1"/>
</dbReference>
<reference evidence="6" key="1">
    <citation type="submission" date="2021-02" db="EMBL/GenBank/DDBJ databases">
        <authorList>
            <person name="Dougan E. K."/>
            <person name="Rhodes N."/>
            <person name="Thang M."/>
            <person name="Chan C."/>
        </authorList>
    </citation>
    <scope>NUCLEOTIDE SEQUENCE</scope>
</reference>
<dbReference type="InterPro" id="IPR017853">
    <property type="entry name" value="GH"/>
</dbReference>
<proteinExistence type="inferred from homology"/>
<dbReference type="GO" id="GO:0005975">
    <property type="term" value="P:carbohydrate metabolic process"/>
    <property type="evidence" value="ECO:0007669"/>
    <property type="project" value="InterPro"/>
</dbReference>
<evidence type="ECO:0000256" key="3">
    <source>
        <dbReference type="ARBA" id="ARBA00023295"/>
    </source>
</evidence>
<evidence type="ECO:0000259" key="5">
    <source>
        <dbReference type="Pfam" id="PF02492"/>
    </source>
</evidence>
<dbReference type="EMBL" id="CAJNJA010013295">
    <property type="protein sequence ID" value="CAE7317750.1"/>
    <property type="molecule type" value="Genomic_DNA"/>
</dbReference>
<feature type="compositionally biased region" description="Acidic residues" evidence="4">
    <location>
        <begin position="1353"/>
        <end position="1369"/>
    </location>
</feature>
<accession>A0A812NWC6</accession>
<dbReference type="GO" id="GO:0008422">
    <property type="term" value="F:beta-glucosidase activity"/>
    <property type="evidence" value="ECO:0007669"/>
    <property type="project" value="TreeGrafter"/>
</dbReference>
<dbReference type="InterPro" id="IPR027417">
    <property type="entry name" value="P-loop_NTPase"/>
</dbReference>
<evidence type="ECO:0000256" key="4">
    <source>
        <dbReference type="SAM" id="MobiDB-lite"/>
    </source>
</evidence>
<evidence type="ECO:0000256" key="2">
    <source>
        <dbReference type="ARBA" id="ARBA00022801"/>
    </source>
</evidence>
<keyword evidence="7" id="KW-1185">Reference proteome</keyword>
<dbReference type="InterPro" id="IPR003495">
    <property type="entry name" value="CobW/HypB/UreG_nucleotide-bd"/>
</dbReference>
<feature type="domain" description="CobW/HypB/UreG nucleotide-binding" evidence="5">
    <location>
        <begin position="116"/>
        <end position="142"/>
    </location>
</feature>
<dbReference type="PRINTS" id="PR00131">
    <property type="entry name" value="GLHYDRLASE1"/>
</dbReference>
<dbReference type="Gene3D" id="3.20.20.80">
    <property type="entry name" value="Glycosidases"/>
    <property type="match status" value="1"/>
</dbReference>
<name>A0A812NWC6_9DINO</name>
<evidence type="ECO:0000313" key="7">
    <source>
        <dbReference type="Proteomes" id="UP000601435"/>
    </source>
</evidence>
<protein>
    <submittedName>
        <fullName evidence="6">SGR1 protein</fullName>
    </submittedName>
</protein>
<dbReference type="Proteomes" id="UP000601435">
    <property type="component" value="Unassembled WGS sequence"/>
</dbReference>
<dbReference type="InterPro" id="IPR033132">
    <property type="entry name" value="GH_1_N_CS"/>
</dbReference>
<dbReference type="PANTHER" id="PTHR10353:SF36">
    <property type="entry name" value="LP05116P"/>
    <property type="match status" value="1"/>
</dbReference>
<dbReference type="Pfam" id="PF02492">
    <property type="entry name" value="cobW"/>
    <property type="match status" value="2"/>
</dbReference>
<dbReference type="InterPro" id="IPR001360">
    <property type="entry name" value="Glyco_hydro_1"/>
</dbReference>
<feature type="domain" description="CobW/HypB/UreG nucleotide-binding" evidence="5">
    <location>
        <begin position="772"/>
        <end position="925"/>
    </location>
</feature>
<feature type="region of interest" description="Disordered" evidence="4">
    <location>
        <begin position="1335"/>
        <end position="1382"/>
    </location>
</feature>
<evidence type="ECO:0000313" key="6">
    <source>
        <dbReference type="EMBL" id="CAE7317750.1"/>
    </source>
</evidence>
<feature type="region of interest" description="Disordered" evidence="4">
    <location>
        <begin position="1285"/>
        <end position="1305"/>
    </location>
</feature>
<sequence length="1412" mass="155609">MANLSLICWFHPGMKLPACLASVNMKDYPFTIVSELLVMELMEKVEAFVEEVCEKSDEPVQFQIQVLWNTKDNKKALNPGDKVGAHFVDGDTFGIHGDIVAAPKSFPKIPDEKKLPVTILTGFLGAGKTTLLNYLLQASQSCCVAMATLVRSASRLCAVLGVLTLASGDECEAGDEVKLMQLNQNLTRGDECRGFKECPPWPLPYKIGEYPKNYPWAPIPEFPEGFAWGLGTAAYQIEGAYNEDGRGASIWDTFTGANTVGMPGAVCKKAPCPVNSVIAVKGATGNVANNHYHMYKNDVQAMKSMGLKWYRFSIAWPRIVPTGTFADGINQAGVDFYHSLLDELIAAGVTPIITMYHWDLPQGLMDFDFDSPQKPCNGGKEGWYECSMESDGKPKPSGLKSNIVKEFTNYAEFLLKEYGSKVKLWATFNEAYTFTYLASGYGKAPSAQPYMDMDIWPYVAGHNVILGHLSVVMKFREFQASGVLTKEHRIFITNNQDWREPLTDKKEDIAAAMYEVERQLAWFCDPIYGVDGVFDYPYSMRSTFPYMPSFTDEEKQLLKQHRPDFFGLNHYGTGYAKFEDGKNVIVNGDLAQGKSSWLYRAAWGYRKLLNWIKNRYGSDLEIWGTESGWSDGFETPLESKQDWGRLTYYYTYILEMHNAIREDGVNMKGFMAWSLMDNFEWEMGYSERFGCLWVDLQFGEDPNAPTAASPIYNAYSGKLDGVCTDCDAPKVKPGAANAQKQTRHIKNSVLLLMSLWKNNALPSFEEFFAAATEQREKKIAVIENEFGEISIDDALLKKDKIAFAEKVVVMDNGCVCCTIRGDLIDGFRQILDELEKGHHLDQIVLETTGMADPVPIVRTFMTSEEINARLRLDGVITVADAKNILKRLDDEVEEGRVNEAYQQVAFCDKILLNKLDLVSSEEAISTKALWAEVSSLRSEVLRLQARVAELEDLNQGFSLVDSSEAAGVSGSIASARGPSGSAALPSTSALAPPSDRDRVGICKRVGEFLRRALDGGHRGVSGRDSLELASRHWVVIRDFQGRVHSPPLVFSRFSDCKALVKRGQDVGDSVFIGLPSKGDIKGEEDGVDGRTLYLYDGETADCEFEVGVLRVLVAEGSPEVLVEVILICELEGRSLVAVPQGGWHRRAANRSLPPGSLSKPVAVEVAGAARDDRQTLLVNQRLKIWLGFLRDSLVEALVFEHDGEVDVAFATVGGESGFVPHAEALMEVAKDKFQFATATEGEAPPIPAAQPQAAEAAMEARLAKLEQSIATMASSMQALTLDRVEKAKPPPPPRPPQAVESLPGLDPGVVKSALTAGIDMDSLKQFSQLLAGNPARRLKDPGAGVVPKKAALDESENEGPPDDPEEAVPEAELRTALSRDPMSDALVKLTTLVEDLQTQKTKRGSRLEQALE</sequence>
<comment type="similarity">
    <text evidence="1">Belongs to the glycosyl hydrolase 1 family.</text>
</comment>
<dbReference type="Gene3D" id="3.40.50.300">
    <property type="entry name" value="P-loop containing nucleotide triphosphate hydrolases"/>
    <property type="match status" value="2"/>
</dbReference>
<dbReference type="PROSITE" id="PS00653">
    <property type="entry name" value="GLYCOSYL_HYDROL_F1_2"/>
    <property type="match status" value="1"/>
</dbReference>
<dbReference type="PANTHER" id="PTHR10353">
    <property type="entry name" value="GLYCOSYL HYDROLASE"/>
    <property type="match status" value="1"/>
</dbReference>
<keyword evidence="3" id="KW-0326">Glycosidase</keyword>
<dbReference type="Pfam" id="PF00232">
    <property type="entry name" value="Glyco_hydro_1"/>
    <property type="match status" value="2"/>
</dbReference>
<gene>
    <name evidence="6" type="primary">SGR1</name>
    <name evidence="6" type="ORF">SNEC2469_LOCUS7944</name>
</gene>